<evidence type="ECO:0000256" key="2">
    <source>
        <dbReference type="SAM" id="Phobius"/>
    </source>
</evidence>
<name>A0A328VDT6_9CHLR</name>
<feature type="region of interest" description="Disordered" evidence="1">
    <location>
        <begin position="215"/>
        <end position="242"/>
    </location>
</feature>
<reference evidence="3 4" key="1">
    <citation type="submission" date="2016-08" db="EMBL/GenBank/DDBJ databases">
        <title>Analysis of Carbohydrate Active Enzymes in Thermogemmatispora T81 Reveals Carbohydrate Degradation Ability.</title>
        <authorList>
            <person name="Tomazini A."/>
            <person name="Lal S."/>
            <person name="Stott M."/>
            <person name="Henrissat B."/>
            <person name="Polikarpov I."/>
            <person name="Sparling R."/>
            <person name="Levin D.B."/>
        </authorList>
    </citation>
    <scope>NUCLEOTIDE SEQUENCE [LARGE SCALE GENOMIC DNA]</scope>
    <source>
        <strain evidence="3 4">T81</strain>
    </source>
</reference>
<comment type="caution">
    <text evidence="3">The sequence shown here is derived from an EMBL/GenBank/DDBJ whole genome shotgun (WGS) entry which is preliminary data.</text>
</comment>
<keyword evidence="4" id="KW-1185">Reference proteome</keyword>
<dbReference type="Proteomes" id="UP000248706">
    <property type="component" value="Unassembled WGS sequence"/>
</dbReference>
<dbReference type="AlphaFoldDB" id="A0A328VDT6"/>
<gene>
    <name evidence="3" type="ORF">A4R35_09885</name>
</gene>
<accession>A0A328VDT6</accession>
<dbReference type="EMBL" id="MCIF01000002">
    <property type="protein sequence ID" value="RAQ95846.1"/>
    <property type="molecule type" value="Genomic_DNA"/>
</dbReference>
<evidence type="ECO:0000313" key="3">
    <source>
        <dbReference type="EMBL" id="RAQ95846.1"/>
    </source>
</evidence>
<proteinExistence type="predicted"/>
<sequence>MVWELRETTDCRRSQASGALLFFSALSWVTCQAGLMALCRQRGLFLRTPKVCQRRKWQRVLRITTQEGLLAAALLGSALLVRILQPANILAIVLFLLQAFIYGMAPVCALAVEGIWLIPRSLFGTSEAASFSRPAPLPATALLQETSPVAAQRHHDEPAGTDHCIPAKPGRSVIGPVLFTLSVLIGLPVALGHPAALQRFSSGDFWLRFCGGGGSDPQHGHSRWRGAGPGRGLHDRLPADPP</sequence>
<feature type="transmembrane region" description="Helical" evidence="2">
    <location>
        <begin position="60"/>
        <end position="83"/>
    </location>
</feature>
<feature type="compositionally biased region" description="Basic and acidic residues" evidence="1">
    <location>
        <begin position="232"/>
        <end position="242"/>
    </location>
</feature>
<protein>
    <submittedName>
        <fullName evidence="3">Uncharacterized protein</fullName>
    </submittedName>
</protein>
<organism evidence="3 4">
    <name type="scientific">Thermogemmatispora tikiterensis</name>
    <dbReference type="NCBI Taxonomy" id="1825093"/>
    <lineage>
        <taxon>Bacteria</taxon>
        <taxon>Bacillati</taxon>
        <taxon>Chloroflexota</taxon>
        <taxon>Ktedonobacteria</taxon>
        <taxon>Thermogemmatisporales</taxon>
        <taxon>Thermogemmatisporaceae</taxon>
        <taxon>Thermogemmatispora</taxon>
    </lineage>
</organism>
<feature type="transmembrane region" description="Helical" evidence="2">
    <location>
        <begin position="20"/>
        <end position="39"/>
    </location>
</feature>
<evidence type="ECO:0000256" key="1">
    <source>
        <dbReference type="SAM" id="MobiDB-lite"/>
    </source>
</evidence>
<keyword evidence="2" id="KW-0812">Transmembrane</keyword>
<keyword evidence="2" id="KW-0472">Membrane</keyword>
<keyword evidence="2" id="KW-1133">Transmembrane helix</keyword>
<feature type="transmembrane region" description="Helical" evidence="2">
    <location>
        <begin position="89"/>
        <end position="112"/>
    </location>
</feature>
<evidence type="ECO:0000313" key="4">
    <source>
        <dbReference type="Proteomes" id="UP000248706"/>
    </source>
</evidence>